<comment type="caution">
    <text evidence="2">The sequence shown here is derived from an EMBL/GenBank/DDBJ whole genome shotgun (WGS) entry which is preliminary data.</text>
</comment>
<feature type="compositionally biased region" description="Basic and acidic residues" evidence="1">
    <location>
        <begin position="9"/>
        <end position="19"/>
    </location>
</feature>
<reference evidence="2" key="1">
    <citation type="submission" date="2019-07" db="EMBL/GenBank/DDBJ databases">
        <authorList>
            <person name="Dittberner H."/>
        </authorList>
    </citation>
    <scope>NUCLEOTIDE SEQUENCE [LARGE SCALE GENOMIC DNA]</scope>
</reference>
<name>A0A565AUZ5_9BRAS</name>
<protein>
    <submittedName>
        <fullName evidence="2">Uncharacterized protein</fullName>
    </submittedName>
</protein>
<proteinExistence type="predicted"/>
<evidence type="ECO:0000256" key="1">
    <source>
        <dbReference type="SAM" id="MobiDB-lite"/>
    </source>
</evidence>
<feature type="compositionally biased region" description="Basic and acidic residues" evidence="1">
    <location>
        <begin position="70"/>
        <end position="84"/>
    </location>
</feature>
<dbReference type="Proteomes" id="UP000489600">
    <property type="component" value="Unassembled WGS sequence"/>
</dbReference>
<dbReference type="AlphaFoldDB" id="A0A565AUZ5"/>
<feature type="compositionally biased region" description="Low complexity" evidence="1">
    <location>
        <begin position="48"/>
        <end position="62"/>
    </location>
</feature>
<accession>A0A565AUZ5</accession>
<sequence length="116" mass="12654">MVFPTSQEPHPKKSAKERLSWSGKKKQSHDTSSSQVWRQKKSTEESKTGGCSSKSSGDSILSPNKRRRLSRSDERLKKKVRVGEGAEVQSPPSGSVFERLGTPSIGSGPRKGSVSK</sequence>
<feature type="region of interest" description="Disordered" evidence="1">
    <location>
        <begin position="1"/>
        <end position="116"/>
    </location>
</feature>
<gene>
    <name evidence="2" type="ORF">ANE_LOCUS3627</name>
</gene>
<keyword evidence="3" id="KW-1185">Reference proteome</keyword>
<evidence type="ECO:0000313" key="2">
    <source>
        <dbReference type="EMBL" id="VVA93182.1"/>
    </source>
</evidence>
<organism evidence="2 3">
    <name type="scientific">Arabis nemorensis</name>
    <dbReference type="NCBI Taxonomy" id="586526"/>
    <lineage>
        <taxon>Eukaryota</taxon>
        <taxon>Viridiplantae</taxon>
        <taxon>Streptophyta</taxon>
        <taxon>Embryophyta</taxon>
        <taxon>Tracheophyta</taxon>
        <taxon>Spermatophyta</taxon>
        <taxon>Magnoliopsida</taxon>
        <taxon>eudicotyledons</taxon>
        <taxon>Gunneridae</taxon>
        <taxon>Pentapetalae</taxon>
        <taxon>rosids</taxon>
        <taxon>malvids</taxon>
        <taxon>Brassicales</taxon>
        <taxon>Brassicaceae</taxon>
        <taxon>Arabideae</taxon>
        <taxon>Arabis</taxon>
    </lineage>
</organism>
<evidence type="ECO:0000313" key="3">
    <source>
        <dbReference type="Proteomes" id="UP000489600"/>
    </source>
</evidence>
<dbReference type="EMBL" id="CABITT030000001">
    <property type="protein sequence ID" value="VVA93182.1"/>
    <property type="molecule type" value="Genomic_DNA"/>
</dbReference>